<accession>A0A1T5DWI8</accession>
<reference evidence="2" key="1">
    <citation type="submission" date="2017-02" db="EMBL/GenBank/DDBJ databases">
        <authorList>
            <person name="Varghese N."/>
            <person name="Submissions S."/>
        </authorList>
    </citation>
    <scope>NUCLEOTIDE SEQUENCE [LARGE SCALE GENOMIC DNA]</scope>
    <source>
        <strain evidence="2">DSM 24091</strain>
    </source>
</reference>
<keyword evidence="2" id="KW-1185">Reference proteome</keyword>
<dbReference type="Proteomes" id="UP000190150">
    <property type="component" value="Unassembled WGS sequence"/>
</dbReference>
<protein>
    <submittedName>
        <fullName evidence="1">Uncharacterized protein</fullName>
    </submittedName>
</protein>
<dbReference type="AlphaFoldDB" id="A0A1T5DWI8"/>
<proteinExistence type="predicted"/>
<name>A0A1T5DWI8_9SPHI</name>
<gene>
    <name evidence="1" type="ORF">SAMN05660841_02188</name>
</gene>
<evidence type="ECO:0000313" key="1">
    <source>
        <dbReference type="EMBL" id="SKB76077.1"/>
    </source>
</evidence>
<dbReference type="EMBL" id="FUZF01000009">
    <property type="protein sequence ID" value="SKB76077.1"/>
    <property type="molecule type" value="Genomic_DNA"/>
</dbReference>
<sequence>MHMKESFDSVGFSRVETQLLSLSPSGRRLETDYLRAKPVFWIEEHFILAPRQYEQLRTMDPIFLQRMATAVADSWDQGRLVSFYKESRPAEEDKSPKDIIFSRQATQSLTFGAEPTGPLDQVAIWIRYR</sequence>
<evidence type="ECO:0000313" key="2">
    <source>
        <dbReference type="Proteomes" id="UP000190150"/>
    </source>
</evidence>
<organism evidence="1 2">
    <name type="scientific">Sphingobacterium nematocida</name>
    <dbReference type="NCBI Taxonomy" id="1513896"/>
    <lineage>
        <taxon>Bacteria</taxon>
        <taxon>Pseudomonadati</taxon>
        <taxon>Bacteroidota</taxon>
        <taxon>Sphingobacteriia</taxon>
        <taxon>Sphingobacteriales</taxon>
        <taxon>Sphingobacteriaceae</taxon>
        <taxon>Sphingobacterium</taxon>
    </lineage>
</organism>